<evidence type="ECO:0000313" key="1">
    <source>
        <dbReference type="EMBL" id="RCH81739.1"/>
    </source>
</evidence>
<accession>A0A367IVU3</accession>
<protein>
    <submittedName>
        <fullName evidence="1">Uncharacterized protein</fullName>
    </submittedName>
</protein>
<name>A0A367IVU3_RHIST</name>
<gene>
    <name evidence="1" type="ORF">CU098_006464</name>
</gene>
<reference evidence="1 2" key="1">
    <citation type="journal article" date="2018" name="G3 (Bethesda)">
        <title>Phylogenetic and Phylogenomic Definition of Rhizopus Species.</title>
        <authorList>
            <person name="Gryganskyi A.P."/>
            <person name="Golan J."/>
            <person name="Dolatabadi S."/>
            <person name="Mondo S."/>
            <person name="Robb S."/>
            <person name="Idnurm A."/>
            <person name="Muszewska A."/>
            <person name="Steczkiewicz K."/>
            <person name="Masonjones S."/>
            <person name="Liao H.L."/>
            <person name="Gajdeczka M.T."/>
            <person name="Anike F."/>
            <person name="Vuek A."/>
            <person name="Anishchenko I.M."/>
            <person name="Voigt K."/>
            <person name="de Hoog G.S."/>
            <person name="Smith M.E."/>
            <person name="Heitman J."/>
            <person name="Vilgalys R."/>
            <person name="Stajich J.E."/>
        </authorList>
    </citation>
    <scope>NUCLEOTIDE SEQUENCE [LARGE SCALE GENOMIC DNA]</scope>
    <source>
        <strain evidence="1 2">LSU 92-RS-03</strain>
    </source>
</reference>
<organism evidence="1 2">
    <name type="scientific">Rhizopus stolonifer</name>
    <name type="common">Rhizopus nigricans</name>
    <dbReference type="NCBI Taxonomy" id="4846"/>
    <lineage>
        <taxon>Eukaryota</taxon>
        <taxon>Fungi</taxon>
        <taxon>Fungi incertae sedis</taxon>
        <taxon>Mucoromycota</taxon>
        <taxon>Mucoromycotina</taxon>
        <taxon>Mucoromycetes</taxon>
        <taxon>Mucorales</taxon>
        <taxon>Mucorineae</taxon>
        <taxon>Rhizopodaceae</taxon>
        <taxon>Rhizopus</taxon>
    </lineage>
</organism>
<feature type="non-terminal residue" evidence="1">
    <location>
        <position position="1"/>
    </location>
</feature>
<sequence>KTMTIIGAVSVYVAVDITLILPNPPKTTTICTRIEKSKQGLSFLKQYCVQRTKMGEAQECYHNL</sequence>
<dbReference type="AlphaFoldDB" id="A0A367IVU3"/>
<evidence type="ECO:0000313" key="2">
    <source>
        <dbReference type="Proteomes" id="UP000253551"/>
    </source>
</evidence>
<keyword evidence="2" id="KW-1185">Reference proteome</keyword>
<feature type="non-terminal residue" evidence="1">
    <location>
        <position position="64"/>
    </location>
</feature>
<dbReference type="Proteomes" id="UP000253551">
    <property type="component" value="Unassembled WGS sequence"/>
</dbReference>
<comment type="caution">
    <text evidence="1">The sequence shown here is derived from an EMBL/GenBank/DDBJ whole genome shotgun (WGS) entry which is preliminary data.</text>
</comment>
<proteinExistence type="predicted"/>
<dbReference type="EMBL" id="PJQM01005387">
    <property type="protein sequence ID" value="RCH81739.1"/>
    <property type="molecule type" value="Genomic_DNA"/>
</dbReference>